<name>A0A158K770_9BURK</name>
<feature type="transmembrane region" description="Helical" evidence="1">
    <location>
        <begin position="428"/>
        <end position="450"/>
    </location>
</feature>
<feature type="transmembrane region" description="Helical" evidence="1">
    <location>
        <begin position="54"/>
        <end position="74"/>
    </location>
</feature>
<dbReference type="AlphaFoldDB" id="A0A158K770"/>
<feature type="transmembrane region" description="Helical" evidence="1">
    <location>
        <begin position="21"/>
        <end position="42"/>
    </location>
</feature>
<dbReference type="Proteomes" id="UP000054925">
    <property type="component" value="Unassembled WGS sequence"/>
</dbReference>
<comment type="caution">
    <text evidence="2">The sequence shown here is derived from an EMBL/GenBank/DDBJ whole genome shotgun (WGS) entry which is preliminary data.</text>
</comment>
<organism evidence="2 3">
    <name type="scientific">Caballeronia terrestris</name>
    <dbReference type="NCBI Taxonomy" id="1226301"/>
    <lineage>
        <taxon>Bacteria</taxon>
        <taxon>Pseudomonadati</taxon>
        <taxon>Pseudomonadota</taxon>
        <taxon>Betaproteobacteria</taxon>
        <taxon>Burkholderiales</taxon>
        <taxon>Burkholderiaceae</taxon>
        <taxon>Caballeronia</taxon>
    </lineage>
</organism>
<evidence type="ECO:0000313" key="3">
    <source>
        <dbReference type="Proteomes" id="UP000054925"/>
    </source>
</evidence>
<keyword evidence="1" id="KW-0812">Transmembrane</keyword>
<keyword evidence="1" id="KW-1133">Transmembrane helix</keyword>
<dbReference type="EMBL" id="FCOL02000039">
    <property type="protein sequence ID" value="SAL76835.1"/>
    <property type="molecule type" value="Genomic_DNA"/>
</dbReference>
<accession>A0A158K770</accession>
<sequence>MSMSWKTPDIPEHEHGKPPSVWLSVVAFIVTLAAGIVFMVLTWEHGKSAISGPFFVQVLILLLAWGTACALMYVRYENWIDEVDWWNYLCKLTRAHWRYWAQAHLSMVGSVALTPEAELAERLLGLEGNAPVNPGKVLPLPAGLVATEQSRIEFVLEQLVTPFAGHLSRFAGVHAFHIVLQSGSEQDESELHAVLQKLKLRNLDLVKVLRTEPGTEQAMFEQWLSGNGMPDFCLLLGCQLHEEGQEPSWSEAAVGILFASAAMLTRYADKLKLQARLFRPISSASDSVNDSLNTLLAAVQTPKERIKHLWLSRLPRQARHATLAALKDAGLELPAHDVDRAIGKPGPVNSLLLQALAGEMVQHGQGTQLVALPDSEGVMLNLVGVQTAPVPKVEPVYFGGLSLSVSVGASCTFVALLFMLEAVGARSGWFWCVLVGFLLLIPIQFGVSILKRRLMEDDFYQRLHAQTTQTST</sequence>
<evidence type="ECO:0000256" key="1">
    <source>
        <dbReference type="SAM" id="Phobius"/>
    </source>
</evidence>
<proteinExistence type="predicted"/>
<keyword evidence="1" id="KW-0472">Membrane</keyword>
<feature type="transmembrane region" description="Helical" evidence="1">
    <location>
        <begin position="396"/>
        <end position="422"/>
    </location>
</feature>
<gene>
    <name evidence="2" type="ORF">AWB67_04987</name>
</gene>
<evidence type="ECO:0000313" key="2">
    <source>
        <dbReference type="EMBL" id="SAL76835.1"/>
    </source>
</evidence>
<keyword evidence="3" id="KW-1185">Reference proteome</keyword>
<reference evidence="2" key="1">
    <citation type="submission" date="2016-01" db="EMBL/GenBank/DDBJ databases">
        <authorList>
            <person name="Peeters C."/>
        </authorList>
    </citation>
    <scope>NUCLEOTIDE SEQUENCE [LARGE SCALE GENOMIC DNA]</scope>
    <source>
        <strain evidence="2">LMG 22937</strain>
    </source>
</reference>
<protein>
    <submittedName>
        <fullName evidence="2">Uncharacterized protein</fullName>
    </submittedName>
</protein>
<dbReference type="OrthoDB" id="9005031at2"/>
<dbReference type="RefSeq" id="WP_087658856.1">
    <property type="nucleotide sequence ID" value="NZ_FCOL02000039.1"/>
</dbReference>